<dbReference type="GO" id="GO:0019284">
    <property type="term" value="P:L-methionine salvage from S-adenosylmethionine"/>
    <property type="evidence" value="ECO:0007669"/>
    <property type="project" value="TreeGrafter"/>
</dbReference>
<keyword evidence="3" id="KW-0028">Amino-acid biosynthesis</keyword>
<dbReference type="NCBIfam" id="TIGR01704">
    <property type="entry name" value="MTA_SAH-Nsdase"/>
    <property type="match status" value="1"/>
</dbReference>
<dbReference type="InterPro" id="IPR010049">
    <property type="entry name" value="MTA_SAH_Nsdase"/>
</dbReference>
<dbReference type="GO" id="GO:0008930">
    <property type="term" value="F:methylthioadenosine nucleosidase activity"/>
    <property type="evidence" value="ECO:0007669"/>
    <property type="project" value="InterPro"/>
</dbReference>
<evidence type="ECO:0000256" key="6">
    <source>
        <dbReference type="ARBA" id="ARBA00050313"/>
    </source>
</evidence>
<evidence type="ECO:0000256" key="3">
    <source>
        <dbReference type="ARBA" id="ARBA00022605"/>
    </source>
</evidence>
<gene>
    <name evidence="8" type="ORF">RV14_GL000545</name>
</gene>
<dbReference type="GO" id="GO:0005829">
    <property type="term" value="C:cytosol"/>
    <property type="evidence" value="ECO:0007669"/>
    <property type="project" value="TreeGrafter"/>
</dbReference>
<dbReference type="UniPathway" id="UPA00904">
    <property type="reaction ID" value="UER00871"/>
</dbReference>
<accession>A0A1L8WHI8</accession>
<dbReference type="Gene3D" id="3.40.50.1580">
    <property type="entry name" value="Nucleoside phosphorylase domain"/>
    <property type="match status" value="1"/>
</dbReference>
<dbReference type="STRING" id="150033.RV14_GL000545"/>
<comment type="catalytic activity">
    <reaction evidence="6">
        <text>5'-deoxyadenosine + H2O = 5-deoxy-D-ribose + adenine</text>
        <dbReference type="Rhea" id="RHEA:29859"/>
        <dbReference type="ChEBI" id="CHEBI:15377"/>
        <dbReference type="ChEBI" id="CHEBI:16708"/>
        <dbReference type="ChEBI" id="CHEBI:17319"/>
        <dbReference type="ChEBI" id="CHEBI:149540"/>
        <dbReference type="EC" id="3.2.2.9"/>
    </reaction>
    <physiologicalReaction direction="left-to-right" evidence="6">
        <dbReference type="Rhea" id="RHEA:29860"/>
    </physiologicalReaction>
</comment>
<dbReference type="Pfam" id="PF01048">
    <property type="entry name" value="PNP_UDP_1"/>
    <property type="match status" value="1"/>
</dbReference>
<evidence type="ECO:0000259" key="7">
    <source>
        <dbReference type="Pfam" id="PF01048"/>
    </source>
</evidence>
<dbReference type="Proteomes" id="UP000182152">
    <property type="component" value="Unassembled WGS sequence"/>
</dbReference>
<name>A0A1L8WHI8_9ENTE</name>
<dbReference type="PANTHER" id="PTHR46832">
    <property type="entry name" value="5'-METHYLTHIOADENOSINE/S-ADENOSYLHOMOCYSTEINE NUCLEOSIDASE"/>
    <property type="match status" value="1"/>
</dbReference>
<comment type="caution">
    <text evidence="8">The sequence shown here is derived from an EMBL/GenBank/DDBJ whole genome shotgun (WGS) entry which is preliminary data.</text>
</comment>
<evidence type="ECO:0000256" key="2">
    <source>
        <dbReference type="ARBA" id="ARBA00011974"/>
    </source>
</evidence>
<evidence type="ECO:0000313" key="8">
    <source>
        <dbReference type="EMBL" id="OJG80483.1"/>
    </source>
</evidence>
<keyword evidence="5" id="KW-0486">Methionine biosynthesis</keyword>
<evidence type="ECO:0000256" key="1">
    <source>
        <dbReference type="ARBA" id="ARBA00004945"/>
    </source>
</evidence>
<feature type="domain" description="Nucleoside phosphorylase" evidence="7">
    <location>
        <begin position="3"/>
        <end position="227"/>
    </location>
</feature>
<dbReference type="CDD" id="cd09008">
    <property type="entry name" value="MTAN"/>
    <property type="match status" value="1"/>
</dbReference>
<evidence type="ECO:0000256" key="4">
    <source>
        <dbReference type="ARBA" id="ARBA00022801"/>
    </source>
</evidence>
<dbReference type="EMBL" id="JXLB01000014">
    <property type="protein sequence ID" value="OJG80483.1"/>
    <property type="molecule type" value="Genomic_DNA"/>
</dbReference>
<comment type="pathway">
    <text evidence="1">Amino-acid biosynthesis; L-methionine biosynthesis via salvage pathway; S-methyl-5-thio-alpha-D-ribose 1-phosphate from S-methyl-5'-thioadenosine (hydrolase route): step 1/2.</text>
</comment>
<keyword evidence="4" id="KW-0378">Hydrolase</keyword>
<dbReference type="InterPro" id="IPR000845">
    <property type="entry name" value="Nucleoside_phosphorylase_d"/>
</dbReference>
<dbReference type="GO" id="GO:0008782">
    <property type="term" value="F:adenosylhomocysteine nucleosidase activity"/>
    <property type="evidence" value="ECO:0007669"/>
    <property type="project" value="UniProtKB-EC"/>
</dbReference>
<dbReference type="GO" id="GO:0019509">
    <property type="term" value="P:L-methionine salvage from methylthioadenosine"/>
    <property type="evidence" value="ECO:0007669"/>
    <property type="project" value="UniProtKB-UniPathway"/>
</dbReference>
<dbReference type="SUPFAM" id="SSF53167">
    <property type="entry name" value="Purine and uridine phosphorylases"/>
    <property type="match status" value="1"/>
</dbReference>
<dbReference type="AlphaFoldDB" id="A0A1L8WHI8"/>
<proteinExistence type="predicted"/>
<protein>
    <recommendedName>
        <fullName evidence="2">adenosylhomocysteine nucleosidase</fullName>
        <ecNumber evidence="2">3.2.2.9</ecNumber>
    </recommendedName>
</protein>
<dbReference type="FunFam" id="3.40.50.1580:FF:000001">
    <property type="entry name" value="MTA/SAH nucleosidase family protein"/>
    <property type="match status" value="1"/>
</dbReference>
<organism evidence="8 9">
    <name type="scientific">Enterococcus ratti</name>
    <dbReference type="NCBI Taxonomy" id="150033"/>
    <lineage>
        <taxon>Bacteria</taxon>
        <taxon>Bacillati</taxon>
        <taxon>Bacillota</taxon>
        <taxon>Bacilli</taxon>
        <taxon>Lactobacillales</taxon>
        <taxon>Enterococcaceae</taxon>
        <taxon>Enterococcus</taxon>
    </lineage>
</organism>
<dbReference type="EC" id="3.2.2.9" evidence="2"/>
<dbReference type="InterPro" id="IPR035994">
    <property type="entry name" value="Nucleoside_phosphorylase_sf"/>
</dbReference>
<reference evidence="8 9" key="1">
    <citation type="submission" date="2014-12" db="EMBL/GenBank/DDBJ databases">
        <title>Draft genome sequences of 29 type strains of Enterococci.</title>
        <authorList>
            <person name="Zhong Z."/>
            <person name="Sun Z."/>
            <person name="Liu W."/>
            <person name="Zhang W."/>
            <person name="Zhang H."/>
        </authorList>
    </citation>
    <scope>NUCLEOTIDE SEQUENCE [LARGE SCALE GENOMIC DNA]</scope>
    <source>
        <strain evidence="8 9">DSM 15687</strain>
    </source>
</reference>
<dbReference type="PANTHER" id="PTHR46832:SF1">
    <property type="entry name" value="5'-METHYLTHIOADENOSINE_S-ADENOSYLHOMOCYSTEINE NUCLEOSIDASE"/>
    <property type="match status" value="1"/>
</dbReference>
<evidence type="ECO:0000256" key="5">
    <source>
        <dbReference type="ARBA" id="ARBA00023167"/>
    </source>
</evidence>
<keyword evidence="9" id="KW-1185">Reference proteome</keyword>
<dbReference type="GO" id="GO:0009164">
    <property type="term" value="P:nucleoside catabolic process"/>
    <property type="evidence" value="ECO:0007669"/>
    <property type="project" value="InterPro"/>
</dbReference>
<evidence type="ECO:0000313" key="9">
    <source>
        <dbReference type="Proteomes" id="UP000182152"/>
    </source>
</evidence>
<dbReference type="NCBIfam" id="NF004079">
    <property type="entry name" value="PRK05584.1"/>
    <property type="match status" value="1"/>
</dbReference>
<sequence length="231" mass="24958">MMKIGIIGAMDEEITILRKNLSEPLSWERAGALFISGSLGRHEVIVVRSGIGKVLASVTTSLLIQQYGVNMVINTGSAGGIGQDLQVGDVVISDKVAYFDADATGFGYKPGQIPGMPLYYEASTYLRTEMTKAAKATNLTVKEGLIVTGDTFVDSSEKVKEILTYFPEALACEMEGAAVGQTARQFNIPFLIVRAMSDTADHAATQSFDEFIEEAGKRSAEMVMDFVKHLI</sequence>